<feature type="transmembrane region" description="Helical" evidence="1">
    <location>
        <begin position="25"/>
        <end position="46"/>
    </location>
</feature>
<keyword evidence="1" id="KW-0472">Membrane</keyword>
<name>A0ABW5DMV3_9PROT</name>
<dbReference type="InterPro" id="IPR016990">
    <property type="entry name" value="UCP032162_TM"/>
</dbReference>
<dbReference type="EMBL" id="JBHUIP010000003">
    <property type="protein sequence ID" value="MFD2261843.1"/>
    <property type="molecule type" value="Genomic_DNA"/>
</dbReference>
<dbReference type="RefSeq" id="WP_379874757.1">
    <property type="nucleotide sequence ID" value="NZ_JBHUIP010000003.1"/>
</dbReference>
<proteinExistence type="predicted"/>
<protein>
    <submittedName>
        <fullName evidence="2">DUF2244 domain-containing protein</fullName>
    </submittedName>
</protein>
<keyword evidence="3" id="KW-1185">Reference proteome</keyword>
<dbReference type="PIRSF" id="PIRSF032162">
    <property type="entry name" value="UCP032162_imp"/>
    <property type="match status" value="1"/>
</dbReference>
<evidence type="ECO:0000313" key="2">
    <source>
        <dbReference type="EMBL" id="MFD2261843.1"/>
    </source>
</evidence>
<evidence type="ECO:0000313" key="3">
    <source>
        <dbReference type="Proteomes" id="UP001597295"/>
    </source>
</evidence>
<reference evidence="3" key="1">
    <citation type="journal article" date="2019" name="Int. J. Syst. Evol. Microbiol.">
        <title>The Global Catalogue of Microorganisms (GCM) 10K type strain sequencing project: providing services to taxonomists for standard genome sequencing and annotation.</title>
        <authorList>
            <consortium name="The Broad Institute Genomics Platform"/>
            <consortium name="The Broad Institute Genome Sequencing Center for Infectious Disease"/>
            <person name="Wu L."/>
            <person name="Ma J."/>
        </authorList>
    </citation>
    <scope>NUCLEOTIDE SEQUENCE [LARGE SCALE GENOMIC DNA]</scope>
    <source>
        <strain evidence="3">CGMCC 1.19062</strain>
    </source>
</reference>
<gene>
    <name evidence="2" type="ORF">ACFSM5_03020</name>
</gene>
<comment type="caution">
    <text evidence="2">The sequence shown here is derived from an EMBL/GenBank/DDBJ whole genome shotgun (WGS) entry which is preliminary data.</text>
</comment>
<accession>A0ABW5DMV3</accession>
<dbReference type="InterPro" id="IPR019253">
    <property type="entry name" value="DUF2244_TM"/>
</dbReference>
<keyword evidence="1" id="KW-0812">Transmembrane</keyword>
<dbReference type="Proteomes" id="UP001597295">
    <property type="component" value="Unassembled WGS sequence"/>
</dbReference>
<feature type="transmembrane region" description="Helical" evidence="1">
    <location>
        <begin position="52"/>
        <end position="70"/>
    </location>
</feature>
<keyword evidence="1" id="KW-1133">Transmembrane helix</keyword>
<dbReference type="Pfam" id="PF10003">
    <property type="entry name" value="DUF2244"/>
    <property type="match status" value="1"/>
</dbReference>
<organism evidence="2 3">
    <name type="scientific">Lacibacterium aquatile</name>
    <dbReference type="NCBI Taxonomy" id="1168082"/>
    <lineage>
        <taxon>Bacteria</taxon>
        <taxon>Pseudomonadati</taxon>
        <taxon>Pseudomonadota</taxon>
        <taxon>Alphaproteobacteria</taxon>
        <taxon>Rhodospirillales</taxon>
        <taxon>Rhodospirillaceae</taxon>
    </lineage>
</organism>
<sequence length="157" mass="17758">MEAISEPVLFNALLRPHRSLEVARFRLLMLAIAMVSFGAGLAFYAIGAWPVIGFLGVDVLLIYWAFKINYRAARCHEQVRLTAGNLSIERVDIYGARTTADLPPYWIRVELEERQDAASRLRLWTHGKATALGDFLSSDERARLARDLQSALERLRA</sequence>
<evidence type="ECO:0000256" key="1">
    <source>
        <dbReference type="SAM" id="Phobius"/>
    </source>
</evidence>